<dbReference type="Pfam" id="PF13620">
    <property type="entry name" value="CarboxypepD_reg"/>
    <property type="match status" value="1"/>
</dbReference>
<dbReference type="GO" id="GO:0006352">
    <property type="term" value="P:DNA-templated transcription initiation"/>
    <property type="evidence" value="ECO:0007669"/>
    <property type="project" value="InterPro"/>
</dbReference>
<comment type="similarity">
    <text evidence="1">Belongs to the sigma-70 factor family. ECF subfamily.</text>
</comment>
<sequence length="1024" mass="109486">MSDMTPSSFSIEALFREHGPYLQRLARALVGDLHRAEDLVSETWAVALAAAEDSVEMREPRGWLATVMRRRARHGYRREALRQTQALTSDRHVAGNGGGSDEVALRLERERLLHEALERLDEPYRTALYHRYRDGLPPREIAARTGVPVKTVNTRLTRGLEKLREDLARGHGGGEEGRRAWLSAIGPIAVAVPRYSATWLASRSAMLVAAAALAGVIGVSIWARASRAPEAPISLPGGEVLALAPEVAEAREAEPVSPEHASLPVAEPRKGLTAPGFSGSEIAGIEITALSASGAPLAEERLVLATIRWSGGEPRAISSSVTDAAGKATFDWPGTNHFICFNAARTIEGKSDVSRDLPDVPPAEAARYTFREEPGLRVGGVVRDGSGAPVPGARVFASGAPEWSIGGLPVATCDVSGAFEVTLGERASIMAAAAGMTASTTLEVQRLAESAPGLREVILVVHAEGAQLSGRVSTTAGDPIAGAWVVASPVSPFVDQGEGGFLHEVSAQTNEEGEYVLPGKLRPREYEVAAFAPGYAARILPLVAGAEPIRLDLALGAGVTVRGRVLVDDDTPVQESNVRYRVAKEQGERDPHGPYHAVSTDEAGRFELQHVPAGTYLFVAGQGRGMTLAKATLEQEVPEAGTLELELHLSFEPRISGRVVDEAGLPVPGLHLEPKFGGRGHYVMQTVTDAEGKFDLTSLPAPPWYASATDTWSVQFFQGEQRPRQMLAAVEDVEPGTTGLEVVVARPVEPGSFLTGRFVRSDGPISPAVKIFVAQSAGHGALGAVDVDPVDGSFTYGPIGAGTYRFFVDDPNGNSVGQIGIEVADGETVDLGDIDMARGARAEVTLEVELPDGVPITELPGLLRNQYLVLEGPGGHQVGLLFDETNHKTEGLLEPGEWRLSRRSGERLVLPATTLTVQPGETRSVALRARVARPMDVRVLMPTDGSWSRAALRVYGEDDVELETSEALPPTKLDEEERLSMRIEVPIEIIRVVLVIDGVETAHVKEVMVPFFTEPLSTLEIDAR</sequence>
<dbReference type="PANTHER" id="PTHR43133">
    <property type="entry name" value="RNA POLYMERASE ECF-TYPE SIGMA FACTO"/>
    <property type="match status" value="1"/>
</dbReference>
<dbReference type="NCBIfam" id="TIGR02937">
    <property type="entry name" value="sigma70-ECF"/>
    <property type="match status" value="1"/>
</dbReference>
<dbReference type="Gene3D" id="2.60.40.1120">
    <property type="entry name" value="Carboxypeptidase-like, regulatory domain"/>
    <property type="match status" value="1"/>
</dbReference>
<dbReference type="CDD" id="cd06171">
    <property type="entry name" value="Sigma70_r4"/>
    <property type="match status" value="1"/>
</dbReference>
<dbReference type="InterPro" id="IPR007627">
    <property type="entry name" value="RNA_pol_sigma70_r2"/>
</dbReference>
<dbReference type="PANTHER" id="PTHR43133:SF8">
    <property type="entry name" value="RNA POLYMERASE SIGMA FACTOR HI_1459-RELATED"/>
    <property type="match status" value="1"/>
</dbReference>
<dbReference type="Gene3D" id="1.10.1740.10">
    <property type="match status" value="1"/>
</dbReference>
<dbReference type="InterPro" id="IPR036388">
    <property type="entry name" value="WH-like_DNA-bd_sf"/>
</dbReference>
<evidence type="ECO:0000259" key="7">
    <source>
        <dbReference type="Pfam" id="PF08281"/>
    </source>
</evidence>
<evidence type="ECO:0000256" key="5">
    <source>
        <dbReference type="ARBA" id="ARBA00023163"/>
    </source>
</evidence>
<dbReference type="InterPro" id="IPR008969">
    <property type="entry name" value="CarboxyPept-like_regulatory"/>
</dbReference>
<dbReference type="SUPFAM" id="SSF49452">
    <property type="entry name" value="Starch-binding domain-like"/>
    <property type="match status" value="1"/>
</dbReference>
<dbReference type="Pfam" id="PF04542">
    <property type="entry name" value="Sigma70_r2"/>
    <property type="match status" value="1"/>
</dbReference>
<feature type="domain" description="RNA polymerase sigma factor 70 region 4 type 2" evidence="7">
    <location>
        <begin position="111"/>
        <end position="163"/>
    </location>
</feature>
<gene>
    <name evidence="8" type="primary">sigW_4</name>
    <name evidence="8" type="ORF">Poly30_05100</name>
</gene>
<keyword evidence="2" id="KW-0805">Transcription regulation</keyword>
<accession>A0A518ELQ0</accession>
<evidence type="ECO:0000256" key="2">
    <source>
        <dbReference type="ARBA" id="ARBA00023015"/>
    </source>
</evidence>
<reference evidence="8 9" key="1">
    <citation type="submission" date="2019-02" db="EMBL/GenBank/DDBJ databases">
        <title>Deep-cultivation of Planctomycetes and their phenomic and genomic characterization uncovers novel biology.</title>
        <authorList>
            <person name="Wiegand S."/>
            <person name="Jogler M."/>
            <person name="Boedeker C."/>
            <person name="Pinto D."/>
            <person name="Vollmers J."/>
            <person name="Rivas-Marin E."/>
            <person name="Kohn T."/>
            <person name="Peeters S.H."/>
            <person name="Heuer A."/>
            <person name="Rast P."/>
            <person name="Oberbeckmann S."/>
            <person name="Bunk B."/>
            <person name="Jeske O."/>
            <person name="Meyerdierks A."/>
            <person name="Storesund J.E."/>
            <person name="Kallscheuer N."/>
            <person name="Luecker S."/>
            <person name="Lage O.M."/>
            <person name="Pohl T."/>
            <person name="Merkel B.J."/>
            <person name="Hornburger P."/>
            <person name="Mueller R.-W."/>
            <person name="Bruemmer F."/>
            <person name="Labrenz M."/>
            <person name="Spormann A.M."/>
            <person name="Op den Camp H."/>
            <person name="Overmann J."/>
            <person name="Amann R."/>
            <person name="Jetten M.S.M."/>
            <person name="Mascher T."/>
            <person name="Medema M.H."/>
            <person name="Devos D.P."/>
            <person name="Kaster A.-K."/>
            <person name="Ovreas L."/>
            <person name="Rohde M."/>
            <person name="Galperin M.Y."/>
            <person name="Jogler C."/>
        </authorList>
    </citation>
    <scope>NUCLEOTIDE SEQUENCE [LARGE SCALE GENOMIC DNA]</scope>
    <source>
        <strain evidence="8 9">Poly30</strain>
    </source>
</reference>
<evidence type="ECO:0000256" key="4">
    <source>
        <dbReference type="ARBA" id="ARBA00023125"/>
    </source>
</evidence>
<evidence type="ECO:0000256" key="3">
    <source>
        <dbReference type="ARBA" id="ARBA00023082"/>
    </source>
</evidence>
<dbReference type="SUPFAM" id="SSF88946">
    <property type="entry name" value="Sigma2 domain of RNA polymerase sigma factors"/>
    <property type="match status" value="1"/>
</dbReference>
<name>A0A518ELQ0_9BACT</name>
<keyword evidence="9" id="KW-1185">Reference proteome</keyword>
<dbReference type="InterPro" id="IPR013325">
    <property type="entry name" value="RNA_pol_sigma_r2"/>
</dbReference>
<dbReference type="Proteomes" id="UP000320390">
    <property type="component" value="Chromosome"/>
</dbReference>
<organism evidence="8 9">
    <name type="scientific">Saltatorellus ferox</name>
    <dbReference type="NCBI Taxonomy" id="2528018"/>
    <lineage>
        <taxon>Bacteria</taxon>
        <taxon>Pseudomonadati</taxon>
        <taxon>Planctomycetota</taxon>
        <taxon>Planctomycetia</taxon>
        <taxon>Planctomycetia incertae sedis</taxon>
        <taxon>Saltatorellus</taxon>
    </lineage>
</organism>
<dbReference type="Pfam" id="PF08281">
    <property type="entry name" value="Sigma70_r4_2"/>
    <property type="match status" value="1"/>
</dbReference>
<dbReference type="AlphaFoldDB" id="A0A518ELQ0"/>
<feature type="domain" description="RNA polymerase sigma-70 region 2" evidence="6">
    <location>
        <begin position="14"/>
        <end position="80"/>
    </location>
</feature>
<keyword evidence="3" id="KW-0731">Sigma factor</keyword>
<dbReference type="EMBL" id="CP036434">
    <property type="protein sequence ID" value="QDV05015.1"/>
    <property type="molecule type" value="Genomic_DNA"/>
</dbReference>
<keyword evidence="5" id="KW-0804">Transcription</keyword>
<proteinExistence type="inferred from homology"/>
<evidence type="ECO:0000313" key="8">
    <source>
        <dbReference type="EMBL" id="QDV05015.1"/>
    </source>
</evidence>
<dbReference type="InterPro" id="IPR014284">
    <property type="entry name" value="RNA_pol_sigma-70_dom"/>
</dbReference>
<dbReference type="InterPro" id="IPR013324">
    <property type="entry name" value="RNA_pol_sigma_r3/r4-like"/>
</dbReference>
<keyword evidence="4" id="KW-0238">DNA-binding</keyword>
<evidence type="ECO:0000256" key="1">
    <source>
        <dbReference type="ARBA" id="ARBA00010641"/>
    </source>
</evidence>
<dbReference type="SUPFAM" id="SSF88659">
    <property type="entry name" value="Sigma3 and sigma4 domains of RNA polymerase sigma factors"/>
    <property type="match status" value="1"/>
</dbReference>
<dbReference type="InterPro" id="IPR039425">
    <property type="entry name" value="RNA_pol_sigma-70-like"/>
</dbReference>
<dbReference type="Gene3D" id="1.10.10.10">
    <property type="entry name" value="Winged helix-like DNA-binding domain superfamily/Winged helix DNA-binding domain"/>
    <property type="match status" value="1"/>
</dbReference>
<dbReference type="InterPro" id="IPR013784">
    <property type="entry name" value="Carb-bd-like_fold"/>
</dbReference>
<dbReference type="GO" id="GO:0016987">
    <property type="term" value="F:sigma factor activity"/>
    <property type="evidence" value="ECO:0007669"/>
    <property type="project" value="UniProtKB-KW"/>
</dbReference>
<protein>
    <submittedName>
        <fullName evidence="8">ECF RNA polymerase sigma factor SigW</fullName>
    </submittedName>
</protein>
<evidence type="ECO:0000313" key="9">
    <source>
        <dbReference type="Proteomes" id="UP000320390"/>
    </source>
</evidence>
<evidence type="ECO:0000259" key="6">
    <source>
        <dbReference type="Pfam" id="PF04542"/>
    </source>
</evidence>
<dbReference type="InterPro" id="IPR013249">
    <property type="entry name" value="RNA_pol_sigma70_r4_t2"/>
</dbReference>
<dbReference type="GO" id="GO:0030246">
    <property type="term" value="F:carbohydrate binding"/>
    <property type="evidence" value="ECO:0007669"/>
    <property type="project" value="InterPro"/>
</dbReference>
<dbReference type="SUPFAM" id="SSF49464">
    <property type="entry name" value="Carboxypeptidase regulatory domain-like"/>
    <property type="match status" value="2"/>
</dbReference>
<dbReference type="GO" id="GO:0003677">
    <property type="term" value="F:DNA binding"/>
    <property type="evidence" value="ECO:0007669"/>
    <property type="project" value="UniProtKB-KW"/>
</dbReference>